<evidence type="ECO:0000313" key="2">
    <source>
        <dbReference type="EMBL" id="GAI60633.1"/>
    </source>
</evidence>
<name>X1PXI7_9ZZZZ</name>
<protein>
    <submittedName>
        <fullName evidence="2">Uncharacterized protein</fullName>
    </submittedName>
</protein>
<feature type="non-terminal residue" evidence="2">
    <location>
        <position position="1"/>
    </location>
</feature>
<feature type="region of interest" description="Disordered" evidence="1">
    <location>
        <begin position="16"/>
        <end position="44"/>
    </location>
</feature>
<accession>X1PXI7</accession>
<comment type="caution">
    <text evidence="2">The sequence shown here is derived from an EMBL/GenBank/DDBJ whole genome shotgun (WGS) entry which is preliminary data.</text>
</comment>
<reference evidence="2" key="1">
    <citation type="journal article" date="2014" name="Front. Microbiol.">
        <title>High frequency of phylogenetically diverse reductive dehalogenase-homologous genes in deep subseafloor sedimentary metagenomes.</title>
        <authorList>
            <person name="Kawai M."/>
            <person name="Futagami T."/>
            <person name="Toyoda A."/>
            <person name="Takaki Y."/>
            <person name="Nishi S."/>
            <person name="Hori S."/>
            <person name="Arai W."/>
            <person name="Tsubouchi T."/>
            <person name="Morono Y."/>
            <person name="Uchiyama I."/>
            <person name="Ito T."/>
            <person name="Fujiyama A."/>
            <person name="Inagaki F."/>
            <person name="Takami H."/>
        </authorList>
    </citation>
    <scope>NUCLEOTIDE SEQUENCE</scope>
    <source>
        <strain evidence="2">Expedition CK06-06</strain>
    </source>
</reference>
<gene>
    <name evidence="2" type="ORF">S12H4_01033</name>
</gene>
<evidence type="ECO:0000256" key="1">
    <source>
        <dbReference type="SAM" id="MobiDB-lite"/>
    </source>
</evidence>
<organism evidence="2">
    <name type="scientific">marine sediment metagenome</name>
    <dbReference type="NCBI Taxonomy" id="412755"/>
    <lineage>
        <taxon>unclassified sequences</taxon>
        <taxon>metagenomes</taxon>
        <taxon>ecological metagenomes</taxon>
    </lineage>
</organism>
<sequence>DSPSFPFFSGGHGATVGGVSNHLEKGGQEGLSNSTAPKERVADGAVGGPPLLGINVKTARYAYVKARQKWSRQQKRAFQRIMSGVEFHHHKSRLRFLTLTSPQGSSSETLQADFRALKERIKRLTPIRLVKAGYIQPNGLHHYYPGKALSSALAFNYIAIRTAEGNGVLHILYAGDFIPQSWLSGNWLALHGAWNVDIRDTYGSKRGIAGYLTQYCAGQHKFIRYSWSWGWVWQGFVKSWLYLKHCWRCANNGWDEWAHYKVSIPFVGNHGGAGLLGQWRWHLHAGVPP</sequence>
<dbReference type="AlphaFoldDB" id="X1PXI7"/>
<proteinExistence type="predicted"/>
<dbReference type="EMBL" id="BARW01000179">
    <property type="protein sequence ID" value="GAI60633.1"/>
    <property type="molecule type" value="Genomic_DNA"/>
</dbReference>